<evidence type="ECO:0000256" key="5">
    <source>
        <dbReference type="ARBA" id="ARBA00022806"/>
    </source>
</evidence>
<keyword evidence="12" id="KW-1185">Reference proteome</keyword>
<dbReference type="GO" id="GO:0003676">
    <property type="term" value="F:nucleic acid binding"/>
    <property type="evidence" value="ECO:0007669"/>
    <property type="project" value="InterPro"/>
</dbReference>
<dbReference type="FunFam" id="1.10.10.10:FF:000024">
    <property type="entry name" value="U5 small nuclear ribonucleoprotein helicase"/>
    <property type="match status" value="1"/>
</dbReference>
<dbReference type="InterPro" id="IPR014001">
    <property type="entry name" value="Helicase_ATP-bd"/>
</dbReference>
<dbReference type="EMBL" id="BLLK01000019">
    <property type="protein sequence ID" value="GFH44220.1"/>
    <property type="molecule type" value="Genomic_DNA"/>
</dbReference>
<dbReference type="PANTHER" id="PTHR47961:SF13">
    <property type="entry name" value="ACTIVATING SIGNAL COINTEGRATOR 1 COMPLEX SUBUNIT 3"/>
    <property type="match status" value="1"/>
</dbReference>
<evidence type="ECO:0000259" key="10">
    <source>
        <dbReference type="PROSITE" id="PS51194"/>
    </source>
</evidence>
<dbReference type="InterPro" id="IPR036388">
    <property type="entry name" value="WH-like_DNA-bd_sf"/>
</dbReference>
<dbReference type="PROSITE" id="PS51192">
    <property type="entry name" value="HELICASE_ATP_BIND_1"/>
    <property type="match status" value="2"/>
</dbReference>
<dbReference type="Gene3D" id="1.10.150.20">
    <property type="entry name" value="5' to 3' exonuclease, C-terminal subdomain"/>
    <property type="match status" value="1"/>
</dbReference>
<evidence type="ECO:0000256" key="2">
    <source>
        <dbReference type="ARBA" id="ARBA00012552"/>
    </source>
</evidence>
<dbReference type="GO" id="GO:0003724">
    <property type="term" value="F:RNA helicase activity"/>
    <property type="evidence" value="ECO:0007669"/>
    <property type="project" value="UniProtKB-EC"/>
</dbReference>
<dbReference type="InterPro" id="IPR004179">
    <property type="entry name" value="Sec63-dom"/>
</dbReference>
<evidence type="ECO:0000313" key="12">
    <source>
        <dbReference type="Proteomes" id="UP001054902"/>
    </source>
</evidence>
<keyword evidence="6" id="KW-0067">ATP-binding</keyword>
<dbReference type="InterPro" id="IPR050474">
    <property type="entry name" value="Hel308_SKI2-like"/>
</dbReference>
<dbReference type="InterPro" id="IPR003593">
    <property type="entry name" value="AAA+_ATPase"/>
</dbReference>
<dbReference type="InterPro" id="IPR057842">
    <property type="entry name" value="WH_MER3"/>
</dbReference>
<feature type="domain" description="Helicase C-terminal" evidence="10">
    <location>
        <begin position="1470"/>
        <end position="1672"/>
    </location>
</feature>
<evidence type="ECO:0000256" key="1">
    <source>
        <dbReference type="ARBA" id="ARBA00010140"/>
    </source>
</evidence>
<dbReference type="SMART" id="SM00490">
    <property type="entry name" value="HELICc"/>
    <property type="match status" value="2"/>
</dbReference>
<comment type="similarity">
    <text evidence="1">Belongs to the helicase family. SKI2 subfamily.</text>
</comment>
<dbReference type="PIRSF" id="PIRSF039073">
    <property type="entry name" value="BRR2"/>
    <property type="match status" value="1"/>
</dbReference>
<evidence type="ECO:0000256" key="4">
    <source>
        <dbReference type="ARBA" id="ARBA00022801"/>
    </source>
</evidence>
<sequence>MEDLLISIERDRARDENSNRKRSFLATDDLTHACNDFANALRNLAIQYAESNKVEEEVVLVEETKESKDDSTAAWLYNLSSTIPSPLDTFSLASGIVSACKRGDDMSIQSGLFDTLGEGERAMEVLFEIMPRASEISSQVNESQLREIHERATGTASAATFASSMPEMDPEIERLNLLRHRAIEAQEYASLLKVEMEGSFVGGNATHTVKRASDKANEKRLKKAIKDAAKAMELAKEAGAILDDDEFQAYDSSLMAFEAANQHQTNIHQMDEDQFNNFQASLLPEGTREYHEQKGLPAGTEREYFEGYEMVTIPAPKKDPAKLHKRIVLTDVMNATERKAFAGTTSLNPMQSAVFESAFNTNENLLICAPTGAGKTNVAMLTVVAHLRDKGIIKNENDPYAAYQDIGDEQTNSGVGRKIVYIAPMKALAQEVVEKFSSKLKVLGIIVRELTGDMQLSRQEAESADILVTTPEKWDVVTRKGGDGSLAQTCGLLIIDEVHLLADERGAVIESVVARLHRLVESSQKQVRIVGLSATLPNYKDVATFLRVDKNRGLHYFGPEHRPVPLQQQFIGVTETKNRFRKEKMMNQVCYDIVADSLKRGYQVMVFVHSRKGTGETIEELTEIATKKHELEKYFITKGSEENGTAHSRYADKVEKSRNRELHSSFKNGMGLHHAGMLRGDRKLTEQMFFDGAIKVLCCTATLAWGVNLPAHSVVIKGTEVYNAEKGGSMDLSILDVMQIFGRAGRPQFDNFGEATLITTQDALARYLDKLVKEVPIESTFIKQLADHLNAEVVGGTVTNIREAAEWLMYTYLHVRMTKNPIAYGINQAESESDPMLRGRSLELVKEAAKLLDKYMMLRFDPSSGNLAVTDLGRVASHFYIRAESVARFNEMLSRKLSPTDACLLDIICNATEFENVKVRPEELDELDNIVKKDCPLQLQSSVDDFQGKSCVLLQAFISGSRVKSFTLTSDTNYIASNAGRVARALFEMCLKKGAAGAALKLLRIAKSADKRLWWWQTPLRQFDKELPQNIYRALEHRILGSKTEYNSFEYALSLLDMDHSEVGQLAHAFKEGKKIQKFVRYLPNIEIECDVQPVTKSILRFSVTLTPAFSWNPRWHGGAEGFWMWIEDSSNSRIYHQEYVLFSRRTHPDPMHLELTIPAFSSMPSQYFVRVASDSWVGSESLLPVSFEHITMPEASMRYTNLMDLTPLPVSALNNEKFQQLYTKFATFNPIQTQLFHTLYHTGQPVLLGAPTGSGKTIVAEIALLRMKRDNPKAKCVYIAPLKSLARERLKEWKKKLGASPLNWKVLELSGDTRHDSRSLRDGDVFVCTPEKYDLLSRGWREQGNDKKGRDFVKDVRLLIIDEIHLLGEERGAVLEAIVSRTRFISRLIQAEKSGGKNDKYEATRIVGLSTAISNAHDLASWMGIDTDNSGSKGTFGLYNFRPNVRPVPMEVHIQGFAGRHYCPRMATMNKPCYAAIKEHSPTKPVIIFVASRRQTRLTALDLISYAAGDENPGAFLGCSDQYIESVASTLDDESLRHTITYGIGLHHAGLSSKDREVVETLYLNGDIQVLVATATLAWGVNLPAHFVIVKGTEYFDGKESRYVDYPVTDVLQMFGRAGRPQFDTKGVALVMVEESKKNFYKKFLYDPFPVESCLSPRLAATINAEIAIGTITSLEDCLGYMDWTFFARRVKNNPSYYGTMSNSEEDVADFMRETVNACVEQLKKYQCVVASDDGLTIHPTNLGHAASKYYLDPETPQQMQKGVKGARELLKKMIDENGKVDNAKSPSPSQSIFPVEVEETVIASLFYSLSHTKEFSELPCRHNEEHLNADLSEDLPWGPDVPGDENKNRDDFDIDIFAEPATKCYLLIQAYLSSVKLPISDYINDTKSVLDQLPRLLAAMETIALGNSQSERSFDMLAMFTIARQSIESRSMPGDDPLYQYLSHDKVKYLTKRNITLYDLRTKANDELKSFSIPRRALERIKSESISKADNISVSFSTNKTSGKITGTVKFDFNMEGGKRNGRRRDDGCTFVITLGTFKNGILLAQENVYFSSKSTKTTRNISMDFDWNLANSCGGEDGGYVILRIMPDNRRGFDIQYTLPMK</sequence>
<dbReference type="PROSITE" id="PS51194">
    <property type="entry name" value="HELICASE_CTER"/>
    <property type="match status" value="2"/>
</dbReference>
<dbReference type="SMART" id="SM00382">
    <property type="entry name" value="AAA"/>
    <property type="match status" value="2"/>
</dbReference>
<dbReference type="SMART" id="SM00973">
    <property type="entry name" value="Sec63"/>
    <property type="match status" value="2"/>
</dbReference>
<dbReference type="FunFam" id="3.40.50.300:FF:000231">
    <property type="entry name" value="Activating signal cointegrator 1 complex subunit 3"/>
    <property type="match status" value="1"/>
</dbReference>
<proteinExistence type="inferred from homology"/>
<dbReference type="Pfam" id="PF00271">
    <property type="entry name" value="Helicase_C"/>
    <property type="match status" value="2"/>
</dbReference>
<keyword evidence="5" id="KW-0347">Helicase</keyword>
<dbReference type="InterPro" id="IPR001650">
    <property type="entry name" value="Helicase_C-like"/>
</dbReference>
<feature type="domain" description="Helicase C-terminal" evidence="10">
    <location>
        <begin position="585"/>
        <end position="793"/>
    </location>
</feature>
<dbReference type="InterPro" id="IPR027417">
    <property type="entry name" value="P-loop_NTPase"/>
</dbReference>
<reference evidence="11 12" key="1">
    <citation type="journal article" date="2021" name="Sci. Rep.">
        <title>The genome of the diatom Chaetoceros tenuissimus carries an ancient integrated fragment of an extant virus.</title>
        <authorList>
            <person name="Hongo Y."/>
            <person name="Kimura K."/>
            <person name="Takaki Y."/>
            <person name="Yoshida Y."/>
            <person name="Baba S."/>
            <person name="Kobayashi G."/>
            <person name="Nagasaki K."/>
            <person name="Hano T."/>
            <person name="Tomaru Y."/>
        </authorList>
    </citation>
    <scope>NUCLEOTIDE SEQUENCE [LARGE SCALE GENOMIC DNA]</scope>
    <source>
        <strain evidence="11 12">NIES-3715</strain>
    </source>
</reference>
<dbReference type="Gene3D" id="3.40.50.300">
    <property type="entry name" value="P-loop containing nucleotide triphosphate hydrolases"/>
    <property type="match status" value="4"/>
</dbReference>
<feature type="domain" description="Helicase ATP-binding" evidence="9">
    <location>
        <begin position="356"/>
        <end position="554"/>
    </location>
</feature>
<keyword evidence="3" id="KW-0547">Nucleotide-binding</keyword>
<dbReference type="InterPro" id="IPR035892">
    <property type="entry name" value="C2_domain_sf"/>
</dbReference>
<dbReference type="CDD" id="cd18795">
    <property type="entry name" value="SF2_C_Ski2"/>
    <property type="match status" value="2"/>
</dbReference>
<keyword evidence="4" id="KW-0378">Hydrolase</keyword>
<dbReference type="Gene3D" id="1.10.10.10">
    <property type="entry name" value="Winged helix-like DNA-binding domain superfamily/Winged helix DNA-binding domain"/>
    <property type="match status" value="2"/>
</dbReference>
<dbReference type="Pfam" id="PF23445">
    <property type="entry name" value="WHD_SNRNP200"/>
    <property type="match status" value="2"/>
</dbReference>
<dbReference type="InterPro" id="IPR036390">
    <property type="entry name" value="WH_DNA-bd_sf"/>
</dbReference>
<dbReference type="FunFam" id="2.60.40.150:FF:000004">
    <property type="entry name" value="RNA helicase, activating signal cointegrator 1"/>
    <property type="match status" value="1"/>
</dbReference>
<dbReference type="PANTHER" id="PTHR47961">
    <property type="entry name" value="DNA POLYMERASE THETA, PUTATIVE (AFU_ORTHOLOGUE AFUA_1G05260)-RELATED"/>
    <property type="match status" value="1"/>
</dbReference>
<dbReference type="Proteomes" id="UP001054902">
    <property type="component" value="Unassembled WGS sequence"/>
</dbReference>
<dbReference type="SUPFAM" id="SSF46785">
    <property type="entry name" value="Winged helix' DNA-binding domain"/>
    <property type="match status" value="2"/>
</dbReference>
<dbReference type="EC" id="3.6.4.13" evidence="2"/>
<evidence type="ECO:0000256" key="7">
    <source>
        <dbReference type="ARBA" id="ARBA00034541"/>
    </source>
</evidence>
<comment type="catalytic activity">
    <reaction evidence="8">
        <text>ATP + H2O = ADP + phosphate + H(+)</text>
        <dbReference type="Rhea" id="RHEA:13065"/>
        <dbReference type="ChEBI" id="CHEBI:15377"/>
        <dbReference type="ChEBI" id="CHEBI:15378"/>
        <dbReference type="ChEBI" id="CHEBI:30616"/>
        <dbReference type="ChEBI" id="CHEBI:43474"/>
        <dbReference type="ChEBI" id="CHEBI:456216"/>
        <dbReference type="EC" id="3.6.4.13"/>
    </reaction>
</comment>
<dbReference type="FunFam" id="1.10.10.10:FF:000012">
    <property type="entry name" value="U5 small nuclear ribonucleoprotein helicase"/>
    <property type="match status" value="1"/>
</dbReference>
<evidence type="ECO:0000256" key="3">
    <source>
        <dbReference type="ARBA" id="ARBA00022741"/>
    </source>
</evidence>
<dbReference type="FunFam" id="3.40.50.300:FF:000062">
    <property type="entry name" value="U5 small nuclear ribonucleoprotein helicase"/>
    <property type="match status" value="1"/>
</dbReference>
<evidence type="ECO:0000259" key="9">
    <source>
        <dbReference type="PROSITE" id="PS51192"/>
    </source>
</evidence>
<dbReference type="Gene3D" id="2.60.40.150">
    <property type="entry name" value="C2 domain"/>
    <property type="match status" value="1"/>
</dbReference>
<evidence type="ECO:0000256" key="6">
    <source>
        <dbReference type="ARBA" id="ARBA00022840"/>
    </source>
</evidence>
<dbReference type="FunFam" id="3.40.50.300:FF:003287">
    <property type="entry name" value="U5 small nuclear ribonucleoprotein 200 kDa helicase"/>
    <property type="match status" value="1"/>
</dbReference>
<dbReference type="SMART" id="SM00487">
    <property type="entry name" value="DEXDc"/>
    <property type="match status" value="2"/>
</dbReference>
<evidence type="ECO:0000256" key="8">
    <source>
        <dbReference type="ARBA" id="ARBA00047984"/>
    </source>
</evidence>
<dbReference type="Pfam" id="PF02889">
    <property type="entry name" value="Sec63"/>
    <property type="match status" value="2"/>
</dbReference>
<dbReference type="InterPro" id="IPR011545">
    <property type="entry name" value="DEAD/DEAH_box_helicase_dom"/>
</dbReference>
<organism evidence="11 12">
    <name type="scientific">Chaetoceros tenuissimus</name>
    <dbReference type="NCBI Taxonomy" id="426638"/>
    <lineage>
        <taxon>Eukaryota</taxon>
        <taxon>Sar</taxon>
        <taxon>Stramenopiles</taxon>
        <taxon>Ochrophyta</taxon>
        <taxon>Bacillariophyta</taxon>
        <taxon>Coscinodiscophyceae</taxon>
        <taxon>Chaetocerotophycidae</taxon>
        <taxon>Chaetocerotales</taxon>
        <taxon>Chaetocerotaceae</taxon>
        <taxon>Chaetoceros</taxon>
    </lineage>
</organism>
<dbReference type="GO" id="GO:0005524">
    <property type="term" value="F:ATP binding"/>
    <property type="evidence" value="ECO:0007669"/>
    <property type="project" value="UniProtKB-KW"/>
</dbReference>
<feature type="domain" description="Helicase ATP-binding" evidence="9">
    <location>
        <begin position="1238"/>
        <end position="1432"/>
    </location>
</feature>
<name>A0AAD3CGJ3_9STRA</name>
<comment type="caution">
    <text evidence="11">The sequence shown here is derived from an EMBL/GenBank/DDBJ whole genome shotgun (WGS) entry which is preliminary data.</text>
</comment>
<protein>
    <recommendedName>
        <fullName evidence="7">U5 small nuclear ribonucleoprotein 200 kDa helicase</fullName>
        <ecNumber evidence="2">3.6.4.13</ecNumber>
    </recommendedName>
</protein>
<accession>A0AAD3CGJ3</accession>
<gene>
    <name evidence="11" type="ORF">CTEN210_00694</name>
</gene>
<dbReference type="Pfam" id="PF00270">
    <property type="entry name" value="DEAD"/>
    <property type="match status" value="2"/>
</dbReference>
<dbReference type="GO" id="GO:0016787">
    <property type="term" value="F:hydrolase activity"/>
    <property type="evidence" value="ECO:0007669"/>
    <property type="project" value="UniProtKB-KW"/>
</dbReference>
<dbReference type="Gene3D" id="1.10.3380.10">
    <property type="entry name" value="Sec63 N-terminal domain-like domain"/>
    <property type="match status" value="2"/>
</dbReference>
<dbReference type="SUPFAM" id="SSF52540">
    <property type="entry name" value="P-loop containing nucleoside triphosphate hydrolases"/>
    <property type="match status" value="3"/>
</dbReference>
<dbReference type="SUPFAM" id="SSF158702">
    <property type="entry name" value="Sec63 N-terminal domain-like"/>
    <property type="match status" value="2"/>
</dbReference>
<evidence type="ECO:0000313" key="11">
    <source>
        <dbReference type="EMBL" id="GFH44220.1"/>
    </source>
</evidence>